<evidence type="ECO:0000313" key="2">
    <source>
        <dbReference type="Proteomes" id="UP001597534"/>
    </source>
</evidence>
<name>A0ABW5YQK4_9FLAO</name>
<reference evidence="2" key="1">
    <citation type="journal article" date="2019" name="Int. J. Syst. Evol. Microbiol.">
        <title>The Global Catalogue of Microorganisms (GCM) 10K type strain sequencing project: providing services to taxonomists for standard genome sequencing and annotation.</title>
        <authorList>
            <consortium name="The Broad Institute Genomics Platform"/>
            <consortium name="The Broad Institute Genome Sequencing Center for Infectious Disease"/>
            <person name="Wu L."/>
            <person name="Ma J."/>
        </authorList>
    </citation>
    <scope>NUCLEOTIDE SEQUENCE [LARGE SCALE GENOMIC DNA]</scope>
    <source>
        <strain evidence="2">KCTC 22671</strain>
    </source>
</reference>
<dbReference type="RefSeq" id="WP_379812619.1">
    <property type="nucleotide sequence ID" value="NZ_JBHUPC010000020.1"/>
</dbReference>
<evidence type="ECO:0008006" key="3">
    <source>
        <dbReference type="Google" id="ProtNLM"/>
    </source>
</evidence>
<proteinExistence type="predicted"/>
<evidence type="ECO:0000313" key="1">
    <source>
        <dbReference type="EMBL" id="MFD2892888.1"/>
    </source>
</evidence>
<protein>
    <recommendedName>
        <fullName evidence="3">Glycosyl transferase family 2</fullName>
    </recommendedName>
</protein>
<dbReference type="Proteomes" id="UP001597534">
    <property type="component" value="Unassembled WGS sequence"/>
</dbReference>
<keyword evidence="2" id="KW-1185">Reference proteome</keyword>
<sequence length="302" mass="36396">MKKIHVGFLLSYDYEKLKMSIPLVYENSDRIFIAQDINNLTWSGNEFKVDDSFFQWLSELDTENKIEIYKDNFYVPELTAIQNDTRERHMLSLKMGIGNWLIQIDSDEYVLNFDDFVKDLRKYNHFLDNPKKTPIQISGFHIDIYKYLEDGILYVKDTCKVLLATNYPNYKLARQTRERVIYVDTYVLHESLARTEQELQIKLNNWGHNHELNSTFLEKWRRANSKNYKEIKDVFYLTGKQWSTLGFIKGNNIHDFTNRINELDITQLDKNFIFKKNIGQWFKYTFTKPKKQKLEFEEYFKD</sequence>
<organism evidence="1 2">
    <name type="scientific">Flavobacterium chuncheonense</name>
    <dbReference type="NCBI Taxonomy" id="2026653"/>
    <lineage>
        <taxon>Bacteria</taxon>
        <taxon>Pseudomonadati</taxon>
        <taxon>Bacteroidota</taxon>
        <taxon>Flavobacteriia</taxon>
        <taxon>Flavobacteriales</taxon>
        <taxon>Flavobacteriaceae</taxon>
        <taxon>Flavobacterium</taxon>
    </lineage>
</organism>
<gene>
    <name evidence="1" type="ORF">ACFS5J_12780</name>
</gene>
<dbReference type="EMBL" id="JBHUPC010000020">
    <property type="protein sequence ID" value="MFD2892888.1"/>
    <property type="molecule type" value="Genomic_DNA"/>
</dbReference>
<accession>A0ABW5YQK4</accession>
<comment type="caution">
    <text evidence="1">The sequence shown here is derived from an EMBL/GenBank/DDBJ whole genome shotgun (WGS) entry which is preliminary data.</text>
</comment>